<dbReference type="SMART" id="SM00342">
    <property type="entry name" value="HTH_ARAC"/>
    <property type="match status" value="1"/>
</dbReference>
<organism evidence="6 7">
    <name type="scientific">Blastococcus xanthinilyticus</name>
    <dbReference type="NCBI Taxonomy" id="1564164"/>
    <lineage>
        <taxon>Bacteria</taxon>
        <taxon>Bacillati</taxon>
        <taxon>Actinomycetota</taxon>
        <taxon>Actinomycetes</taxon>
        <taxon>Geodermatophilales</taxon>
        <taxon>Geodermatophilaceae</taxon>
        <taxon>Blastococcus</taxon>
    </lineage>
</organism>
<evidence type="ECO:0000256" key="4">
    <source>
        <dbReference type="SAM" id="MobiDB-lite"/>
    </source>
</evidence>
<feature type="region of interest" description="Disordered" evidence="4">
    <location>
        <begin position="317"/>
        <end position="337"/>
    </location>
</feature>
<evidence type="ECO:0000256" key="3">
    <source>
        <dbReference type="ARBA" id="ARBA00023163"/>
    </source>
</evidence>
<evidence type="ECO:0000313" key="6">
    <source>
        <dbReference type="EMBL" id="TYP88995.1"/>
    </source>
</evidence>
<dbReference type="PRINTS" id="PR00032">
    <property type="entry name" value="HTHARAC"/>
</dbReference>
<keyword evidence="7" id="KW-1185">Reference proteome</keyword>
<dbReference type="EMBL" id="VNHW01000003">
    <property type="protein sequence ID" value="TYP88995.1"/>
    <property type="molecule type" value="Genomic_DNA"/>
</dbReference>
<dbReference type="Proteomes" id="UP000322499">
    <property type="component" value="Unassembled WGS sequence"/>
</dbReference>
<dbReference type="GO" id="GO:0043565">
    <property type="term" value="F:sequence-specific DNA binding"/>
    <property type="evidence" value="ECO:0007669"/>
    <property type="project" value="InterPro"/>
</dbReference>
<accession>A0A5S5CZN2</accession>
<keyword evidence="1" id="KW-0805">Transcription regulation</keyword>
<name>A0A5S5CZN2_9ACTN</name>
<dbReference type="Pfam" id="PF12833">
    <property type="entry name" value="HTH_18"/>
    <property type="match status" value="1"/>
</dbReference>
<dbReference type="PROSITE" id="PS01124">
    <property type="entry name" value="HTH_ARAC_FAMILY_2"/>
    <property type="match status" value="1"/>
</dbReference>
<keyword evidence="2" id="KW-0238">DNA-binding</keyword>
<reference evidence="6 7" key="1">
    <citation type="submission" date="2019-07" db="EMBL/GenBank/DDBJ databases">
        <title>Genomic Encyclopedia of Archaeal and Bacterial Type Strains, Phase II (KMG-II): from individual species to whole genera.</title>
        <authorList>
            <person name="Goeker M."/>
        </authorList>
    </citation>
    <scope>NUCLEOTIDE SEQUENCE [LARGE SCALE GENOMIC DNA]</scope>
    <source>
        <strain evidence="6 7">DSM 46842</strain>
    </source>
</reference>
<keyword evidence="3" id="KW-0804">Transcription</keyword>
<feature type="compositionally biased region" description="Gly residues" evidence="4">
    <location>
        <begin position="328"/>
        <end position="337"/>
    </location>
</feature>
<dbReference type="InterPro" id="IPR018062">
    <property type="entry name" value="HTH_AraC-typ_CS"/>
</dbReference>
<dbReference type="InterPro" id="IPR020449">
    <property type="entry name" value="Tscrpt_reg_AraC-type_HTH"/>
</dbReference>
<dbReference type="PANTHER" id="PTHR46796">
    <property type="entry name" value="HTH-TYPE TRANSCRIPTIONAL ACTIVATOR RHAS-RELATED"/>
    <property type="match status" value="1"/>
</dbReference>
<dbReference type="PANTHER" id="PTHR46796:SF6">
    <property type="entry name" value="ARAC SUBFAMILY"/>
    <property type="match status" value="1"/>
</dbReference>
<evidence type="ECO:0000259" key="5">
    <source>
        <dbReference type="PROSITE" id="PS01124"/>
    </source>
</evidence>
<dbReference type="SUPFAM" id="SSF46689">
    <property type="entry name" value="Homeodomain-like"/>
    <property type="match status" value="1"/>
</dbReference>
<dbReference type="InterPro" id="IPR050204">
    <property type="entry name" value="AraC_XylS_family_regulators"/>
</dbReference>
<comment type="caution">
    <text evidence="6">The sequence shown here is derived from an EMBL/GenBank/DDBJ whole genome shotgun (WGS) entry which is preliminary data.</text>
</comment>
<proteinExistence type="predicted"/>
<feature type="compositionally biased region" description="Low complexity" evidence="4">
    <location>
        <begin position="317"/>
        <end position="327"/>
    </location>
</feature>
<sequence length="337" mass="35948">MTVLFDTARVPERERADALQAAFTVESPQHVALLGDSRVHHRTEVVELGSGLRLRRETGSPLGIVRNDRHVRQAAPEVLALGLQRRGEARVRTDESESVPRVGQLDCVDTTRPYEFTQRGLSVRDVLMISHQEAGVSVDTVRAAGPVLARSPVYELVRGHLAGLFAATAQLPPQPRQLTGQGTAALVRTLLLTAAGGADGYEALADSLEVRVRAYVDAHLADRELSVERIAAAHHVSVRHLYAVWGRAGHDRTPGQWIIDRRLHRAREHLASGTPSGIAAVAQRCGFADASHFSRRFRQAFGASPAEWRAAHAVGAGGPAAAPVQGASAGGPAAGGA</sequence>
<dbReference type="GO" id="GO:0003700">
    <property type="term" value="F:DNA-binding transcription factor activity"/>
    <property type="evidence" value="ECO:0007669"/>
    <property type="project" value="InterPro"/>
</dbReference>
<evidence type="ECO:0000313" key="7">
    <source>
        <dbReference type="Proteomes" id="UP000322499"/>
    </source>
</evidence>
<dbReference type="Gene3D" id="1.10.10.60">
    <property type="entry name" value="Homeodomain-like"/>
    <property type="match status" value="1"/>
</dbReference>
<dbReference type="AlphaFoldDB" id="A0A5S5CZN2"/>
<dbReference type="InterPro" id="IPR018060">
    <property type="entry name" value="HTH_AraC"/>
</dbReference>
<protein>
    <submittedName>
        <fullName evidence="6">AraC family transcriptional regulator</fullName>
    </submittedName>
</protein>
<feature type="domain" description="HTH araC/xylS-type" evidence="5">
    <location>
        <begin position="210"/>
        <end position="311"/>
    </location>
</feature>
<evidence type="ECO:0000256" key="1">
    <source>
        <dbReference type="ARBA" id="ARBA00023015"/>
    </source>
</evidence>
<dbReference type="PROSITE" id="PS00041">
    <property type="entry name" value="HTH_ARAC_FAMILY_1"/>
    <property type="match status" value="1"/>
</dbReference>
<gene>
    <name evidence="6" type="ORF">BD833_103151</name>
</gene>
<dbReference type="InterPro" id="IPR009057">
    <property type="entry name" value="Homeodomain-like_sf"/>
</dbReference>
<evidence type="ECO:0000256" key="2">
    <source>
        <dbReference type="ARBA" id="ARBA00023125"/>
    </source>
</evidence>
<dbReference type="RefSeq" id="WP_166532213.1">
    <property type="nucleotide sequence ID" value="NZ_VNHW01000003.1"/>
</dbReference>